<protein>
    <submittedName>
        <fullName evidence="1">Uncharacterized protein</fullName>
    </submittedName>
</protein>
<accession>A0A8T3AU74</accession>
<gene>
    <name evidence="1" type="ORF">KFK09_018365</name>
</gene>
<proteinExistence type="predicted"/>
<name>A0A8T3AU74_DENNO</name>
<sequence length="55" mass="6532">MSHLEISDECKHLRAIAENTTHTKKKIMYDYILNEGENFLEVHGRRLDARNLLYT</sequence>
<comment type="caution">
    <text evidence="1">The sequence shown here is derived from an EMBL/GenBank/DDBJ whole genome shotgun (WGS) entry which is preliminary data.</text>
</comment>
<dbReference type="AlphaFoldDB" id="A0A8T3AU74"/>
<dbReference type="Proteomes" id="UP000829196">
    <property type="component" value="Unassembled WGS sequence"/>
</dbReference>
<reference evidence="1" key="1">
    <citation type="journal article" date="2022" name="Front. Genet.">
        <title>Chromosome-Scale Assembly of the Dendrobium nobile Genome Provides Insights Into the Molecular Mechanism of the Biosynthesis of the Medicinal Active Ingredient of Dendrobium.</title>
        <authorList>
            <person name="Xu Q."/>
            <person name="Niu S.-C."/>
            <person name="Li K.-L."/>
            <person name="Zheng P.-J."/>
            <person name="Zhang X.-J."/>
            <person name="Jia Y."/>
            <person name="Liu Y."/>
            <person name="Niu Y.-X."/>
            <person name="Yu L.-H."/>
            <person name="Chen D.-F."/>
            <person name="Zhang G.-Q."/>
        </authorList>
    </citation>
    <scope>NUCLEOTIDE SEQUENCE</scope>
    <source>
        <tissue evidence="1">Leaf</tissue>
    </source>
</reference>
<evidence type="ECO:0000313" key="1">
    <source>
        <dbReference type="EMBL" id="KAI0500156.1"/>
    </source>
</evidence>
<evidence type="ECO:0000313" key="2">
    <source>
        <dbReference type="Proteomes" id="UP000829196"/>
    </source>
</evidence>
<dbReference type="EMBL" id="JAGYWB010000013">
    <property type="protein sequence ID" value="KAI0500156.1"/>
    <property type="molecule type" value="Genomic_DNA"/>
</dbReference>
<dbReference type="SMR" id="A0A8T3AU74"/>
<organism evidence="1 2">
    <name type="scientific">Dendrobium nobile</name>
    <name type="common">Orchid</name>
    <dbReference type="NCBI Taxonomy" id="94219"/>
    <lineage>
        <taxon>Eukaryota</taxon>
        <taxon>Viridiplantae</taxon>
        <taxon>Streptophyta</taxon>
        <taxon>Embryophyta</taxon>
        <taxon>Tracheophyta</taxon>
        <taxon>Spermatophyta</taxon>
        <taxon>Magnoliopsida</taxon>
        <taxon>Liliopsida</taxon>
        <taxon>Asparagales</taxon>
        <taxon>Orchidaceae</taxon>
        <taxon>Epidendroideae</taxon>
        <taxon>Malaxideae</taxon>
        <taxon>Dendrobiinae</taxon>
        <taxon>Dendrobium</taxon>
    </lineage>
</organism>
<keyword evidence="2" id="KW-1185">Reference proteome</keyword>